<feature type="compositionally biased region" description="Basic and acidic residues" evidence="13">
    <location>
        <begin position="777"/>
        <end position="787"/>
    </location>
</feature>
<feature type="coiled-coil region" evidence="12">
    <location>
        <begin position="631"/>
        <end position="671"/>
    </location>
</feature>
<evidence type="ECO:0000256" key="4">
    <source>
        <dbReference type="ARBA" id="ARBA00022741"/>
    </source>
</evidence>
<keyword evidence="3" id="KW-0690">Ribosome biogenesis</keyword>
<dbReference type="SUPFAM" id="SSF52540">
    <property type="entry name" value="P-loop containing nucleoside triphosphate hydrolases"/>
    <property type="match status" value="2"/>
</dbReference>
<dbReference type="PROSITE" id="PS00039">
    <property type="entry name" value="DEAD_ATP_HELICASE"/>
    <property type="match status" value="1"/>
</dbReference>
<dbReference type="EC" id="3.6.4.13" evidence="2"/>
<keyword evidence="12" id="KW-0175">Coiled coil</keyword>
<evidence type="ECO:0000256" key="1">
    <source>
        <dbReference type="ARBA" id="ARBA00004604"/>
    </source>
</evidence>
<dbReference type="PROSITE" id="PS51192">
    <property type="entry name" value="HELICASE_ATP_BIND_1"/>
    <property type="match status" value="1"/>
</dbReference>
<evidence type="ECO:0000256" key="9">
    <source>
        <dbReference type="ARBA" id="ARBA00043999"/>
    </source>
</evidence>
<name>A0A6P4Z4S4_BRABE</name>
<feature type="compositionally biased region" description="Acidic residues" evidence="13">
    <location>
        <begin position="192"/>
        <end position="206"/>
    </location>
</feature>
<reference evidence="18" key="1">
    <citation type="submission" date="2025-08" db="UniProtKB">
        <authorList>
            <consortium name="RefSeq"/>
        </authorList>
    </citation>
    <scope>IDENTIFICATION</scope>
    <source>
        <tissue evidence="18">Gonad</tissue>
    </source>
</reference>
<feature type="compositionally biased region" description="Basic residues" evidence="13">
    <location>
        <begin position="805"/>
        <end position="824"/>
    </location>
</feature>
<dbReference type="SMART" id="SM00490">
    <property type="entry name" value="HELICc"/>
    <property type="match status" value="1"/>
</dbReference>
<dbReference type="InterPro" id="IPR014001">
    <property type="entry name" value="Helicase_ATP-bd"/>
</dbReference>
<dbReference type="Pfam" id="PF00270">
    <property type="entry name" value="DEAD"/>
    <property type="match status" value="1"/>
</dbReference>
<feature type="compositionally biased region" description="Basic residues" evidence="13">
    <location>
        <begin position="33"/>
        <end position="42"/>
    </location>
</feature>
<evidence type="ECO:0000256" key="13">
    <source>
        <dbReference type="SAM" id="MobiDB-lite"/>
    </source>
</evidence>
<feature type="compositionally biased region" description="Basic residues" evidence="13">
    <location>
        <begin position="213"/>
        <end position="225"/>
    </location>
</feature>
<dbReference type="GO" id="GO:0016787">
    <property type="term" value="F:hydrolase activity"/>
    <property type="evidence" value="ECO:0007669"/>
    <property type="project" value="UniProtKB-KW"/>
</dbReference>
<dbReference type="InterPro" id="IPR014014">
    <property type="entry name" value="RNA_helicase_DEAD_Q_motif"/>
</dbReference>
<dbReference type="GO" id="GO:0005730">
    <property type="term" value="C:nucleolus"/>
    <property type="evidence" value="ECO:0007669"/>
    <property type="project" value="UniProtKB-SubCell"/>
</dbReference>
<feature type="domain" description="DEAD-box RNA helicase Q" evidence="16">
    <location>
        <begin position="253"/>
        <end position="281"/>
    </location>
</feature>
<dbReference type="CDD" id="cd17947">
    <property type="entry name" value="DEADc_DDX27"/>
    <property type="match status" value="1"/>
</dbReference>
<dbReference type="KEGG" id="bbel:109473501"/>
<dbReference type="GeneID" id="109473501"/>
<keyword evidence="17" id="KW-1185">Reference proteome</keyword>
<keyword evidence="6 18" id="KW-0347">Helicase</keyword>
<proteinExistence type="inferred from homology"/>
<evidence type="ECO:0000259" key="14">
    <source>
        <dbReference type="PROSITE" id="PS51192"/>
    </source>
</evidence>
<evidence type="ECO:0000313" key="17">
    <source>
        <dbReference type="Proteomes" id="UP000515135"/>
    </source>
</evidence>
<evidence type="ECO:0000256" key="11">
    <source>
        <dbReference type="PROSITE-ProRule" id="PRU00552"/>
    </source>
</evidence>
<evidence type="ECO:0000256" key="8">
    <source>
        <dbReference type="ARBA" id="ARBA00023242"/>
    </source>
</evidence>
<dbReference type="InterPro" id="IPR050079">
    <property type="entry name" value="DEAD_box_RNA_helicase"/>
</dbReference>
<dbReference type="OrthoDB" id="10259843at2759"/>
<feature type="region of interest" description="Disordered" evidence="13">
    <location>
        <begin position="739"/>
        <end position="824"/>
    </location>
</feature>
<accession>A0A6P4Z4S4</accession>
<dbReference type="GO" id="GO:0003724">
    <property type="term" value="F:RNA helicase activity"/>
    <property type="evidence" value="ECO:0007669"/>
    <property type="project" value="UniProtKB-EC"/>
</dbReference>
<evidence type="ECO:0000259" key="15">
    <source>
        <dbReference type="PROSITE" id="PS51194"/>
    </source>
</evidence>
<dbReference type="GO" id="GO:0003676">
    <property type="term" value="F:nucleic acid binding"/>
    <property type="evidence" value="ECO:0007669"/>
    <property type="project" value="InterPro"/>
</dbReference>
<dbReference type="Gene3D" id="3.40.50.300">
    <property type="entry name" value="P-loop containing nucleotide triphosphate hydrolases"/>
    <property type="match status" value="2"/>
</dbReference>
<feature type="compositionally biased region" description="Basic residues" evidence="13">
    <location>
        <begin position="740"/>
        <end position="751"/>
    </location>
</feature>
<evidence type="ECO:0000313" key="18">
    <source>
        <dbReference type="RefSeq" id="XP_019628934.1"/>
    </source>
</evidence>
<dbReference type="PANTHER" id="PTHR47959">
    <property type="entry name" value="ATP-DEPENDENT RNA HELICASE RHLE-RELATED"/>
    <property type="match status" value="1"/>
</dbReference>
<keyword evidence="4" id="KW-0547">Nucleotide-binding</keyword>
<keyword evidence="5" id="KW-0378">Hydrolase</keyword>
<dbReference type="AlphaFoldDB" id="A0A6P4Z4S4"/>
<dbReference type="PROSITE" id="PS51194">
    <property type="entry name" value="HELICASE_CTER"/>
    <property type="match status" value="1"/>
</dbReference>
<dbReference type="Proteomes" id="UP000515135">
    <property type="component" value="Unplaced"/>
</dbReference>
<dbReference type="PANTHER" id="PTHR47959:SF1">
    <property type="entry name" value="ATP-DEPENDENT RNA HELICASE DBPA"/>
    <property type="match status" value="1"/>
</dbReference>
<gene>
    <name evidence="18" type="primary">LOC109473501</name>
</gene>
<evidence type="ECO:0000256" key="12">
    <source>
        <dbReference type="SAM" id="Coils"/>
    </source>
</evidence>
<feature type="short sequence motif" description="Q motif" evidence="11">
    <location>
        <begin position="253"/>
        <end position="281"/>
    </location>
</feature>
<evidence type="ECO:0000256" key="6">
    <source>
        <dbReference type="ARBA" id="ARBA00022806"/>
    </source>
</evidence>
<feature type="region of interest" description="Disordered" evidence="13">
    <location>
        <begin position="87"/>
        <end position="241"/>
    </location>
</feature>
<sequence>MANWDQIGTIEDDDDVPLAAESSDSDEDEVMPKPKKKRGSKKKNVDFTEEFQFEETELDLEDSWNYQIDGLKHKAVATTLDEKIAQIRKERKKRKHKQVEEQAGEAADEGSTKKASKTSVEKEEEEADGDDEMDNDDGDDDEDGIVVEEEDGDVEDEEEDDDDDEDEQEGDDDEDESDAEEDSADEVQQGGQEDESEEETSSDEDTIADRIRIKEKKTKKKKKDNKGKDENVEDSEEENQTFFVDAPPIDESITFQDMNLSRPLVKAISQMKFHHPTPIQKATIPVALLGKDVCACAATGTGKTAAFMLPVLERLLYKPRQAPVTRVLVLAPTRELAVQVHQVSRQLAQFTSVEISLAAGGLDIRTQEAALRLGPDVVIATPGRLIDHLHNTPSFDLKSIEVLILDEADRMLDEFFEEQMNEIIRLCARKRQTMLFSATMSDQVKDLAAVSLENPVKLFVNENTDVAFNLRQEFIRIRPNREGDREAIIAALCSRTFHDHCIVFIQTKLQAHRMHIILGLLGLNVGELHGNLSQTQRLETLRRFKDAEVDVLLATDLAARGLDIQGVKTVINFTMPSTLKHYIHRVGRTARAGKSGRAVTLVGEKERRYLKDVVKNARNPVKSRVVPQEVILKYRDKIEKMEKDVAEILRLEAEEKEMASTENKMNRVQNMLNSPDNMAQQKRGWFQTHKERMQEKARLALGEPIVKGKKKGKHVKSAPLNAEDRVQLEMQKAQDFALRQAKRDRKPKRIKAFYEKEEGAKPAAKKMKKQNTGPKSTFDKELVDTSRKALKKFRAGPSYEDRKRLGMSKKSKGNFKSKNRFKRR</sequence>
<evidence type="ECO:0000256" key="7">
    <source>
        <dbReference type="ARBA" id="ARBA00022840"/>
    </source>
</evidence>
<dbReference type="Pfam" id="PF00271">
    <property type="entry name" value="Helicase_C"/>
    <property type="match status" value="1"/>
</dbReference>
<evidence type="ECO:0000256" key="3">
    <source>
        <dbReference type="ARBA" id="ARBA00022517"/>
    </source>
</evidence>
<evidence type="ECO:0000256" key="5">
    <source>
        <dbReference type="ARBA" id="ARBA00022801"/>
    </source>
</evidence>
<keyword evidence="7" id="KW-0067">ATP-binding</keyword>
<protein>
    <recommendedName>
        <fullName evidence="2">RNA helicase</fullName>
        <ecNumber evidence="2">3.6.4.13</ecNumber>
    </recommendedName>
</protein>
<dbReference type="InterPro" id="IPR000629">
    <property type="entry name" value="RNA-helicase_DEAD-box_CS"/>
</dbReference>
<dbReference type="FunFam" id="3.40.50.300:FF:000842">
    <property type="entry name" value="ATP-dependent RNA helicase DRS1"/>
    <property type="match status" value="1"/>
</dbReference>
<dbReference type="GO" id="GO:0006364">
    <property type="term" value="P:rRNA processing"/>
    <property type="evidence" value="ECO:0007669"/>
    <property type="project" value="UniProtKB-ARBA"/>
</dbReference>
<dbReference type="InterPro" id="IPR011545">
    <property type="entry name" value="DEAD/DEAH_box_helicase_dom"/>
</dbReference>
<keyword evidence="8" id="KW-0539">Nucleus</keyword>
<dbReference type="InterPro" id="IPR001650">
    <property type="entry name" value="Helicase_C-like"/>
</dbReference>
<evidence type="ECO:0000259" key="16">
    <source>
        <dbReference type="PROSITE" id="PS51195"/>
    </source>
</evidence>
<feature type="region of interest" description="Disordered" evidence="13">
    <location>
        <begin position="1"/>
        <end position="47"/>
    </location>
</feature>
<comment type="subcellular location">
    <subcellularLocation>
        <location evidence="1">Nucleus</location>
        <location evidence="1">Nucleolus</location>
    </subcellularLocation>
</comment>
<dbReference type="PROSITE" id="PS51195">
    <property type="entry name" value="Q_MOTIF"/>
    <property type="match status" value="1"/>
</dbReference>
<dbReference type="CDD" id="cd18787">
    <property type="entry name" value="SF2_C_DEAD"/>
    <property type="match status" value="1"/>
</dbReference>
<evidence type="ECO:0000256" key="10">
    <source>
        <dbReference type="ARBA" id="ARBA00047984"/>
    </source>
</evidence>
<dbReference type="GO" id="GO:0005524">
    <property type="term" value="F:ATP binding"/>
    <property type="evidence" value="ECO:0007669"/>
    <property type="project" value="UniProtKB-KW"/>
</dbReference>
<feature type="domain" description="Helicase ATP-binding" evidence="14">
    <location>
        <begin position="284"/>
        <end position="458"/>
    </location>
</feature>
<dbReference type="RefSeq" id="XP_019628934.1">
    <property type="nucleotide sequence ID" value="XM_019773375.1"/>
</dbReference>
<evidence type="ECO:0000256" key="2">
    <source>
        <dbReference type="ARBA" id="ARBA00012552"/>
    </source>
</evidence>
<feature type="compositionally biased region" description="Acidic residues" evidence="13">
    <location>
        <begin position="122"/>
        <end position="185"/>
    </location>
</feature>
<dbReference type="InterPro" id="IPR027417">
    <property type="entry name" value="P-loop_NTPase"/>
</dbReference>
<dbReference type="SMART" id="SM00487">
    <property type="entry name" value="DEXDc"/>
    <property type="match status" value="1"/>
</dbReference>
<dbReference type="GO" id="GO:0005829">
    <property type="term" value="C:cytosol"/>
    <property type="evidence" value="ECO:0007669"/>
    <property type="project" value="TreeGrafter"/>
</dbReference>
<organism evidence="17 18">
    <name type="scientific">Branchiostoma belcheri</name>
    <name type="common">Amphioxus</name>
    <dbReference type="NCBI Taxonomy" id="7741"/>
    <lineage>
        <taxon>Eukaryota</taxon>
        <taxon>Metazoa</taxon>
        <taxon>Chordata</taxon>
        <taxon>Cephalochordata</taxon>
        <taxon>Leptocardii</taxon>
        <taxon>Amphioxiformes</taxon>
        <taxon>Branchiostomatidae</taxon>
        <taxon>Branchiostoma</taxon>
    </lineage>
</organism>
<feature type="domain" description="Helicase C-terminal" evidence="15">
    <location>
        <begin position="469"/>
        <end position="638"/>
    </location>
</feature>
<comment type="catalytic activity">
    <reaction evidence="10">
        <text>ATP + H2O = ADP + phosphate + H(+)</text>
        <dbReference type="Rhea" id="RHEA:13065"/>
        <dbReference type="ChEBI" id="CHEBI:15377"/>
        <dbReference type="ChEBI" id="CHEBI:15378"/>
        <dbReference type="ChEBI" id="CHEBI:30616"/>
        <dbReference type="ChEBI" id="CHEBI:43474"/>
        <dbReference type="ChEBI" id="CHEBI:456216"/>
        <dbReference type="EC" id="3.6.4.13"/>
    </reaction>
</comment>
<comment type="similarity">
    <text evidence="9">Belongs to the DEAD box helicase family. DDX27/DRS1 subfamily.</text>
</comment>